<dbReference type="InterPro" id="IPR050109">
    <property type="entry name" value="HTH-type_TetR-like_transc_reg"/>
</dbReference>
<keyword evidence="7" id="KW-1185">Reference proteome</keyword>
<dbReference type="InterPro" id="IPR001647">
    <property type="entry name" value="HTH_TetR"/>
</dbReference>
<dbReference type="SUPFAM" id="SSF46689">
    <property type="entry name" value="Homeodomain-like"/>
    <property type="match status" value="1"/>
</dbReference>
<dbReference type="InterPro" id="IPR009057">
    <property type="entry name" value="Homeodomain-like_sf"/>
</dbReference>
<evidence type="ECO:0000256" key="1">
    <source>
        <dbReference type="ARBA" id="ARBA00023015"/>
    </source>
</evidence>
<dbReference type="PANTHER" id="PTHR30055:SF234">
    <property type="entry name" value="HTH-TYPE TRANSCRIPTIONAL REGULATOR BETI"/>
    <property type="match status" value="1"/>
</dbReference>
<dbReference type="OrthoDB" id="7506349at2"/>
<evidence type="ECO:0000256" key="4">
    <source>
        <dbReference type="PROSITE-ProRule" id="PRU00335"/>
    </source>
</evidence>
<dbReference type="Pfam" id="PF17940">
    <property type="entry name" value="TetR_C_31"/>
    <property type="match status" value="1"/>
</dbReference>
<dbReference type="InterPro" id="IPR041583">
    <property type="entry name" value="TetR_C_31"/>
</dbReference>
<keyword evidence="1" id="KW-0805">Transcription regulation</keyword>
<dbReference type="KEGG" id="aer:AERYTH_15995"/>
<evidence type="ECO:0000313" key="6">
    <source>
        <dbReference type="EMBL" id="ALX06092.1"/>
    </source>
</evidence>
<proteinExistence type="predicted"/>
<evidence type="ECO:0000256" key="2">
    <source>
        <dbReference type="ARBA" id="ARBA00023125"/>
    </source>
</evidence>
<name>A0A0U4CTY9_9ACTN</name>
<evidence type="ECO:0000313" key="7">
    <source>
        <dbReference type="Proteomes" id="UP000067689"/>
    </source>
</evidence>
<dbReference type="PATRIC" id="fig|2041.4.peg.3340"/>
<keyword evidence="2 4" id="KW-0238">DNA-binding</keyword>
<dbReference type="Proteomes" id="UP000067689">
    <property type="component" value="Chromosome"/>
</dbReference>
<dbReference type="Gene3D" id="1.10.357.10">
    <property type="entry name" value="Tetracycline Repressor, domain 2"/>
    <property type="match status" value="1"/>
</dbReference>
<evidence type="ECO:0000256" key="3">
    <source>
        <dbReference type="ARBA" id="ARBA00023163"/>
    </source>
</evidence>
<dbReference type="SUPFAM" id="SSF48498">
    <property type="entry name" value="Tetracyclin repressor-like, C-terminal domain"/>
    <property type="match status" value="1"/>
</dbReference>
<dbReference type="GO" id="GO:0003700">
    <property type="term" value="F:DNA-binding transcription factor activity"/>
    <property type="evidence" value="ECO:0007669"/>
    <property type="project" value="TreeGrafter"/>
</dbReference>
<dbReference type="InterPro" id="IPR036271">
    <property type="entry name" value="Tet_transcr_reg_TetR-rel_C_sf"/>
</dbReference>
<feature type="DNA-binding region" description="H-T-H motif" evidence="4">
    <location>
        <begin position="38"/>
        <end position="57"/>
    </location>
</feature>
<dbReference type="RefSeq" id="WP_067860703.1">
    <property type="nucleotide sequence ID" value="NZ_CP011502.1"/>
</dbReference>
<dbReference type="EMBL" id="CP011502">
    <property type="protein sequence ID" value="ALX06092.1"/>
    <property type="molecule type" value="Genomic_DNA"/>
</dbReference>
<dbReference type="PROSITE" id="PS50977">
    <property type="entry name" value="HTH_TETR_2"/>
    <property type="match status" value="1"/>
</dbReference>
<dbReference type="AlphaFoldDB" id="A0A0U4CTY9"/>
<evidence type="ECO:0000259" key="5">
    <source>
        <dbReference type="PROSITE" id="PS50977"/>
    </source>
</evidence>
<dbReference type="PANTHER" id="PTHR30055">
    <property type="entry name" value="HTH-TYPE TRANSCRIPTIONAL REGULATOR RUTR"/>
    <property type="match status" value="1"/>
</dbReference>
<dbReference type="GO" id="GO:0000976">
    <property type="term" value="F:transcription cis-regulatory region binding"/>
    <property type="evidence" value="ECO:0007669"/>
    <property type="project" value="TreeGrafter"/>
</dbReference>
<feature type="domain" description="HTH tetR-type" evidence="5">
    <location>
        <begin position="15"/>
        <end position="75"/>
    </location>
</feature>
<reference evidence="6 7" key="1">
    <citation type="journal article" date="1991" name="Int. J. Syst. Bacteriol.">
        <title>Description of the erythromycin-producing bacterium Arthrobacter sp. strain NRRL B-3381 as Aeromicrobium erythreum gen. nov., sp. nov.</title>
        <authorList>
            <person name="Miller E.S."/>
            <person name="Woese C.R."/>
            <person name="Brenner S."/>
        </authorList>
    </citation>
    <scope>NUCLEOTIDE SEQUENCE [LARGE SCALE GENOMIC DNA]</scope>
    <source>
        <strain evidence="6 7">AR18</strain>
    </source>
</reference>
<gene>
    <name evidence="6" type="ORF">AERYTH_15995</name>
</gene>
<protein>
    <recommendedName>
        <fullName evidence="5">HTH tetR-type domain-containing protein</fullName>
    </recommendedName>
</protein>
<sequence length="203" mass="22076">MPSTSKPRSHYARGHQRRAEVVAATVEVIERQGIEGVTHRSVAAAAGVPLSTTSYFFDSLDHLIGEAVTKIAEDVVAGADALIVQLRDAEGGSRREVVERLIELMSVQRPGPLVAQFEAYLATTRRPELRAAVQRIVGVYEDTAVAVFEALEVDEPRLAARQLVALLDGLALLSVAAPRPDDTEVRRDALRRLAAVHLGPDWE</sequence>
<organism evidence="6 7">
    <name type="scientific">Aeromicrobium erythreum</name>
    <dbReference type="NCBI Taxonomy" id="2041"/>
    <lineage>
        <taxon>Bacteria</taxon>
        <taxon>Bacillati</taxon>
        <taxon>Actinomycetota</taxon>
        <taxon>Actinomycetes</taxon>
        <taxon>Propionibacteriales</taxon>
        <taxon>Nocardioidaceae</taxon>
        <taxon>Aeromicrobium</taxon>
    </lineage>
</organism>
<accession>A0A0U4CTY9</accession>
<keyword evidence="3" id="KW-0804">Transcription</keyword>